<dbReference type="InterPro" id="IPR001375">
    <property type="entry name" value="Peptidase_S9_cat"/>
</dbReference>
<dbReference type="PANTHER" id="PTHR42776:SF28">
    <property type="entry name" value="GLUTAMYL ENDOPEPTIDASE, CHLOROPLASTIC-RELATED"/>
    <property type="match status" value="1"/>
</dbReference>
<feature type="region of interest" description="Disordered" evidence="2">
    <location>
        <begin position="210"/>
        <end position="235"/>
    </location>
</feature>
<keyword evidence="1" id="KW-0378">Hydrolase</keyword>
<keyword evidence="3" id="KW-0732">Signal</keyword>
<evidence type="ECO:0000256" key="2">
    <source>
        <dbReference type="SAM" id="MobiDB-lite"/>
    </source>
</evidence>
<evidence type="ECO:0000313" key="5">
    <source>
        <dbReference type="EMBL" id="MDC8771416.1"/>
    </source>
</evidence>
<dbReference type="SUPFAM" id="SSF82171">
    <property type="entry name" value="DPP6 N-terminal domain-like"/>
    <property type="match status" value="1"/>
</dbReference>
<evidence type="ECO:0000256" key="3">
    <source>
        <dbReference type="SAM" id="SignalP"/>
    </source>
</evidence>
<comment type="caution">
    <text evidence="5">The sequence shown here is derived from an EMBL/GenBank/DDBJ whole genome shotgun (WGS) entry which is preliminary data.</text>
</comment>
<keyword evidence="6" id="KW-1185">Reference proteome</keyword>
<accession>A0ABT5KBU9</accession>
<dbReference type="Proteomes" id="UP001221189">
    <property type="component" value="Unassembled WGS sequence"/>
</dbReference>
<name>A0ABT5KBU9_9BURK</name>
<feature type="domain" description="Peptidase S9 prolyl oligopeptidase catalytic" evidence="4">
    <location>
        <begin position="664"/>
        <end position="816"/>
    </location>
</feature>
<dbReference type="Gene3D" id="3.40.50.1820">
    <property type="entry name" value="alpha/beta hydrolase"/>
    <property type="match status" value="1"/>
</dbReference>
<evidence type="ECO:0000259" key="4">
    <source>
        <dbReference type="Pfam" id="PF00326"/>
    </source>
</evidence>
<feature type="signal peptide" evidence="3">
    <location>
        <begin position="1"/>
        <end position="34"/>
    </location>
</feature>
<dbReference type="SUPFAM" id="SSF53474">
    <property type="entry name" value="alpha/beta-Hydrolases"/>
    <property type="match status" value="1"/>
</dbReference>
<dbReference type="InterPro" id="IPR029058">
    <property type="entry name" value="AB_hydrolase_fold"/>
</dbReference>
<dbReference type="PANTHER" id="PTHR42776">
    <property type="entry name" value="SERINE PEPTIDASE S9 FAMILY MEMBER"/>
    <property type="match status" value="1"/>
</dbReference>
<dbReference type="Pfam" id="PF00326">
    <property type="entry name" value="Peptidase_S9"/>
    <property type="match status" value="1"/>
</dbReference>
<organism evidence="5 6">
    <name type="scientific">Roseateles albus</name>
    <dbReference type="NCBI Taxonomy" id="2987525"/>
    <lineage>
        <taxon>Bacteria</taxon>
        <taxon>Pseudomonadati</taxon>
        <taxon>Pseudomonadota</taxon>
        <taxon>Betaproteobacteria</taxon>
        <taxon>Burkholderiales</taxon>
        <taxon>Sphaerotilaceae</taxon>
        <taxon>Roseateles</taxon>
    </lineage>
</organism>
<gene>
    <name evidence="5" type="ORF">PRZ03_07510</name>
</gene>
<feature type="chain" id="PRO_5046350880" evidence="3">
    <location>
        <begin position="35"/>
        <end position="822"/>
    </location>
</feature>
<proteinExistence type="predicted"/>
<dbReference type="EMBL" id="JAQQXT010000004">
    <property type="protein sequence ID" value="MDC8771416.1"/>
    <property type="molecule type" value="Genomic_DNA"/>
</dbReference>
<evidence type="ECO:0000313" key="6">
    <source>
        <dbReference type="Proteomes" id="UP001221189"/>
    </source>
</evidence>
<protein>
    <submittedName>
        <fullName evidence="5">Prolyl oligopeptidase family serine peptidase</fullName>
    </submittedName>
</protein>
<sequence length="822" mass="91009">MLSSLPFLLPRFKRFARLALTGAGLALLGVSAMAAPQQAIYQQAPASVRELLDTPALPKHLVSPNKQYLALLEPRRFNSLAELARPTLKLAGLRFDEASSVPSQTTAIARLRLRPLFKPQAAEQIIDLAQGQAADKSFFHSFSWSPDGQRFLLERRSDKANELWVGNAGSGELQQIKGLRLNNALAQGELAWLNASELVLLAQVERRGAAPKQPSVPNAPLIRETTGRASPERTHADLLQNPHDERLLEYHALSQLVRVDLRSLQTKRLGTPALFFSVASLGDAEGLLTERITRPFSYSLTWDDFPQVVEVRRPDGVVQREIARLPLKRGVAINGVLPGPRLFYASPNKDAAVYWVEALDGGNPNNRVAHRDRLMRLDAPYTGEAQELLRLPQRFNTMRFIDDGQHALVTEDDGLRAWTRSYLLALRGGSIRTVFDHSQRERYRHPGSPMMRMSPGGHLLAQTHGGGLLLQGAGASPKGDRPFLDRLNLQDGSVQRLFQSGEAVYTQPLELLGDGRLLSLQESTNQPPSLHVQALGSPGVASQALTKARAPHPLMRKIRRELISFKRADGVDMSFWMYLPPDYKEGEARATLVWAYPLEFNDPALAGQLSGSSNRYPNFSGLSPLMLVLDGYVVLMDATMPIVGDAKSVNDDFIEQITLSAKAIIDKAEDLGVTDPKRVAIGGHSYGAFMAVNLLAHTDLFKAGIARSGAYNRTLTPFGFQSERRSLWDARDSYLKLSPFLYANQIKEPLLLIHGEVDDRAGTLPMQSERLYQALSGTGGTARYVLLPLEAHGYTARESVGHVQWEMRQWLRAHLGDPRDLH</sequence>
<dbReference type="RefSeq" id="WP_273599716.1">
    <property type="nucleotide sequence ID" value="NZ_JAQQXT010000004.1"/>
</dbReference>
<reference evidence="5 6" key="1">
    <citation type="submission" date="2022-10" db="EMBL/GenBank/DDBJ databases">
        <title>Paucibacter sp. hw1 Genome sequencing.</title>
        <authorList>
            <person name="Park S."/>
        </authorList>
    </citation>
    <scope>NUCLEOTIDE SEQUENCE [LARGE SCALE GENOMIC DNA]</scope>
    <source>
        <strain evidence="6">hw1</strain>
    </source>
</reference>
<evidence type="ECO:0000256" key="1">
    <source>
        <dbReference type="ARBA" id="ARBA00022801"/>
    </source>
</evidence>